<name>V4MAI8_EUTSA</name>
<dbReference type="OMA" id="WEKSLMI"/>
<proteinExistence type="predicted"/>
<gene>
    <name evidence="2" type="ORF">EUTSA_v10019784mg</name>
</gene>
<dbReference type="PANTHER" id="PTHR24068">
    <property type="entry name" value="UBIQUITIN-CONJUGATING ENZYME E2"/>
    <property type="match status" value="1"/>
</dbReference>
<dbReference type="CDD" id="cd00195">
    <property type="entry name" value="UBCc_UEV"/>
    <property type="match status" value="1"/>
</dbReference>
<feature type="domain" description="UBC core" evidence="1">
    <location>
        <begin position="91"/>
        <end position="208"/>
    </location>
</feature>
<evidence type="ECO:0000313" key="2">
    <source>
        <dbReference type="EMBL" id="ESQ28191.1"/>
    </source>
</evidence>
<dbReference type="eggNOG" id="KOG0417">
    <property type="taxonomic scope" value="Eukaryota"/>
</dbReference>
<dbReference type="AlphaFoldDB" id="V4MAI8"/>
<dbReference type="PROSITE" id="PS50127">
    <property type="entry name" value="UBC_2"/>
    <property type="match status" value="1"/>
</dbReference>
<evidence type="ECO:0000313" key="3">
    <source>
        <dbReference type="Proteomes" id="UP000030689"/>
    </source>
</evidence>
<dbReference type="STRING" id="72664.V4MAI8"/>
<dbReference type="Gramene" id="ESQ28191">
    <property type="protein sequence ID" value="ESQ28191"/>
    <property type="gene ID" value="EUTSA_v10019784mg"/>
</dbReference>
<dbReference type="SUPFAM" id="SSF54495">
    <property type="entry name" value="UBC-like"/>
    <property type="match status" value="1"/>
</dbReference>
<dbReference type="SMART" id="SM00212">
    <property type="entry name" value="UBCc"/>
    <property type="match status" value="1"/>
</dbReference>
<dbReference type="Pfam" id="PF00179">
    <property type="entry name" value="UQ_con"/>
    <property type="match status" value="1"/>
</dbReference>
<dbReference type="InterPro" id="IPR016135">
    <property type="entry name" value="UBQ-conjugating_enzyme/RWD"/>
</dbReference>
<feature type="non-terminal residue" evidence="2">
    <location>
        <position position="1"/>
    </location>
</feature>
<sequence>KSRFVFIYNAVSSAVRQWVQRGKMQTKKTLSRIIWTYRLFQMRPTSPSQASIVDDVAQGVGLPAILTAETTKLIHRDVATSKRMQSNSVLYWEKSLMIQKKEVERVKSPLYSTGPVDGDISYWKALLFGPAGSPYENRVFLIDMHFPPLYPFKPPKVFFSTKVFHPNVGDRGDIFLRMLSTDYYSPSSTIHKVLTKIHEMLSNPALAY</sequence>
<dbReference type="Proteomes" id="UP000030689">
    <property type="component" value="Unassembled WGS sequence"/>
</dbReference>
<dbReference type="InterPro" id="IPR000608">
    <property type="entry name" value="UBC"/>
</dbReference>
<dbReference type="KEGG" id="eus:EUTSA_v10019784mg"/>
<dbReference type="Gene3D" id="3.10.110.10">
    <property type="entry name" value="Ubiquitin Conjugating Enzyme"/>
    <property type="match status" value="1"/>
</dbReference>
<protein>
    <recommendedName>
        <fullName evidence="1">UBC core domain-containing protein</fullName>
    </recommendedName>
</protein>
<accession>V4MAI8</accession>
<evidence type="ECO:0000259" key="1">
    <source>
        <dbReference type="PROSITE" id="PS50127"/>
    </source>
</evidence>
<organism evidence="2 3">
    <name type="scientific">Eutrema salsugineum</name>
    <name type="common">Saltwater cress</name>
    <name type="synonym">Sisymbrium salsugineum</name>
    <dbReference type="NCBI Taxonomy" id="72664"/>
    <lineage>
        <taxon>Eukaryota</taxon>
        <taxon>Viridiplantae</taxon>
        <taxon>Streptophyta</taxon>
        <taxon>Embryophyta</taxon>
        <taxon>Tracheophyta</taxon>
        <taxon>Spermatophyta</taxon>
        <taxon>Magnoliopsida</taxon>
        <taxon>eudicotyledons</taxon>
        <taxon>Gunneridae</taxon>
        <taxon>Pentapetalae</taxon>
        <taxon>rosids</taxon>
        <taxon>malvids</taxon>
        <taxon>Brassicales</taxon>
        <taxon>Brassicaceae</taxon>
        <taxon>Eutremeae</taxon>
        <taxon>Eutrema</taxon>
    </lineage>
</organism>
<keyword evidence="3" id="KW-1185">Reference proteome</keyword>
<dbReference type="EMBL" id="KI517953">
    <property type="protein sequence ID" value="ESQ28191.1"/>
    <property type="molecule type" value="Genomic_DNA"/>
</dbReference>
<reference evidence="2 3" key="1">
    <citation type="journal article" date="2013" name="Front. Plant Sci.">
        <title>The Reference Genome of the Halophytic Plant Eutrema salsugineum.</title>
        <authorList>
            <person name="Yang R."/>
            <person name="Jarvis D.E."/>
            <person name="Chen H."/>
            <person name="Beilstein M.A."/>
            <person name="Grimwood J."/>
            <person name="Jenkins J."/>
            <person name="Shu S."/>
            <person name="Prochnik S."/>
            <person name="Xin M."/>
            <person name="Ma C."/>
            <person name="Schmutz J."/>
            <person name="Wing R.A."/>
            <person name="Mitchell-Olds T."/>
            <person name="Schumaker K.S."/>
            <person name="Wang X."/>
        </authorList>
    </citation>
    <scope>NUCLEOTIDE SEQUENCE [LARGE SCALE GENOMIC DNA]</scope>
</reference>